<comment type="similarity">
    <text evidence="2">Belongs to the DtxR/MntR family.</text>
</comment>
<dbReference type="InterPro" id="IPR022687">
    <property type="entry name" value="HTH_DTXR"/>
</dbReference>
<dbReference type="InterPro" id="IPR038157">
    <property type="entry name" value="FeoA_core_dom"/>
</dbReference>
<dbReference type="PANTHER" id="PTHR33238">
    <property type="entry name" value="IRON (METAL) DEPENDENT REPRESSOR, DTXR FAMILY"/>
    <property type="match status" value="1"/>
</dbReference>
<dbReference type="GO" id="GO:0046983">
    <property type="term" value="F:protein dimerization activity"/>
    <property type="evidence" value="ECO:0007669"/>
    <property type="project" value="InterPro"/>
</dbReference>
<dbReference type="InterPro" id="IPR001367">
    <property type="entry name" value="Fe_dep_repressor"/>
</dbReference>
<dbReference type="RefSeq" id="WP_185673966.1">
    <property type="nucleotide sequence ID" value="NZ_JACHVB010000012.1"/>
</dbReference>
<keyword evidence="9" id="KW-0238">DNA-binding</keyword>
<dbReference type="PANTHER" id="PTHR33238:SF11">
    <property type="entry name" value="TRANSCRIPTIONAL REGULATOR MNTR"/>
    <property type="match status" value="1"/>
</dbReference>
<evidence type="ECO:0000313" key="16">
    <source>
        <dbReference type="EMBL" id="MBC2592961.1"/>
    </source>
</evidence>
<comment type="caution">
    <text evidence="16">The sequence shown here is derived from an EMBL/GenBank/DDBJ whole genome shotgun (WGS) entry which is preliminary data.</text>
</comment>
<gene>
    <name evidence="16" type="ORF">H5P28_01685</name>
</gene>
<keyword evidence="17" id="KW-1185">Reference proteome</keyword>
<sequence length="219" mass="24400">MPSRTVENYIRNIYLLADRAEHGTVTVEEIADSLDLIPGTVSSIVSGLAKAELVTEEPPQTVRLTSKGKELAVGMIRRHRLLEYFLAEVLKMNLADVHHEAETLEHAVSDRLLEHLDAFLGEPRFDPHGDPIPTREGHMHRRHMHQMTHLTPGQRAKVAHIADQQPDFLEHVRSLGLLPGTPFKVSKVHTPSGVFTIEIPGQAPREIGLSAAGKIWVEL</sequence>
<evidence type="ECO:0000256" key="9">
    <source>
        <dbReference type="ARBA" id="ARBA00023125"/>
    </source>
</evidence>
<dbReference type="InterPro" id="IPR036390">
    <property type="entry name" value="WH_DNA-bd_sf"/>
</dbReference>
<dbReference type="InterPro" id="IPR036388">
    <property type="entry name" value="WH-like_DNA-bd_sf"/>
</dbReference>
<comment type="subcellular location">
    <subcellularLocation>
        <location evidence="1">Cytoplasm</location>
    </subcellularLocation>
</comment>
<dbReference type="Pfam" id="PF02742">
    <property type="entry name" value="Fe_dep_repr_C"/>
    <property type="match status" value="1"/>
</dbReference>
<dbReference type="Gene3D" id="2.30.30.90">
    <property type="match status" value="1"/>
</dbReference>
<evidence type="ECO:0000256" key="14">
    <source>
        <dbReference type="ARBA" id="ARBA00032593"/>
    </source>
</evidence>
<dbReference type="AlphaFoldDB" id="A0A842HC22"/>
<evidence type="ECO:0000256" key="1">
    <source>
        <dbReference type="ARBA" id="ARBA00004496"/>
    </source>
</evidence>
<keyword evidence="8" id="KW-0805">Transcription regulation</keyword>
<keyword evidence="10" id="KW-0010">Activator</keyword>
<evidence type="ECO:0000256" key="2">
    <source>
        <dbReference type="ARBA" id="ARBA00007871"/>
    </source>
</evidence>
<evidence type="ECO:0000256" key="3">
    <source>
        <dbReference type="ARBA" id="ARBA00011738"/>
    </source>
</evidence>
<dbReference type="Gene3D" id="1.10.10.10">
    <property type="entry name" value="Winged helix-like DNA-binding domain superfamily/Winged helix DNA-binding domain"/>
    <property type="match status" value="1"/>
</dbReference>
<dbReference type="GO" id="GO:0046914">
    <property type="term" value="F:transition metal ion binding"/>
    <property type="evidence" value="ECO:0007669"/>
    <property type="project" value="InterPro"/>
</dbReference>
<evidence type="ECO:0000256" key="7">
    <source>
        <dbReference type="ARBA" id="ARBA00023004"/>
    </source>
</evidence>
<reference evidence="16 17" key="1">
    <citation type="submission" date="2020-07" db="EMBL/GenBank/DDBJ databases">
        <authorList>
            <person name="Feng X."/>
        </authorList>
    </citation>
    <scope>NUCLEOTIDE SEQUENCE [LARGE SCALE GENOMIC DNA]</scope>
    <source>
        <strain evidence="16 17">JCM31066</strain>
    </source>
</reference>
<dbReference type="GO" id="GO:0005737">
    <property type="term" value="C:cytoplasm"/>
    <property type="evidence" value="ECO:0007669"/>
    <property type="project" value="UniProtKB-SubCell"/>
</dbReference>
<evidence type="ECO:0000259" key="15">
    <source>
        <dbReference type="SMART" id="SM00899"/>
    </source>
</evidence>
<dbReference type="InterPro" id="IPR036421">
    <property type="entry name" value="Fe_dep_repressor_sf"/>
</dbReference>
<dbReference type="InterPro" id="IPR007167">
    <property type="entry name" value="Fe-transptr_FeoA-like"/>
</dbReference>
<dbReference type="InterPro" id="IPR022689">
    <property type="entry name" value="Iron_dep_repressor"/>
</dbReference>
<keyword evidence="6" id="KW-0678">Repressor</keyword>
<evidence type="ECO:0000256" key="12">
    <source>
        <dbReference type="ARBA" id="ARBA00023211"/>
    </source>
</evidence>
<proteinExistence type="inferred from homology"/>
<dbReference type="Pfam" id="PF01325">
    <property type="entry name" value="Fe_dep_repress"/>
    <property type="match status" value="1"/>
</dbReference>
<evidence type="ECO:0000256" key="10">
    <source>
        <dbReference type="ARBA" id="ARBA00023159"/>
    </source>
</evidence>
<feature type="domain" description="Ferrous iron transporter FeoA-like" evidence="15">
    <location>
        <begin position="145"/>
        <end position="219"/>
    </location>
</feature>
<dbReference type="SMART" id="SM00529">
    <property type="entry name" value="HTH_DTXR"/>
    <property type="match status" value="1"/>
</dbReference>
<evidence type="ECO:0000256" key="11">
    <source>
        <dbReference type="ARBA" id="ARBA00023163"/>
    </source>
</evidence>
<keyword evidence="7" id="KW-0408">Iron</keyword>
<dbReference type="SUPFAM" id="SSF50037">
    <property type="entry name" value="C-terminal domain of transcriptional repressors"/>
    <property type="match status" value="1"/>
</dbReference>
<comment type="subunit">
    <text evidence="3">Homodimer.</text>
</comment>
<keyword evidence="5" id="KW-0963">Cytoplasm</keyword>
<evidence type="ECO:0000313" key="17">
    <source>
        <dbReference type="Proteomes" id="UP000546464"/>
    </source>
</evidence>
<dbReference type="InterPro" id="IPR008988">
    <property type="entry name" value="Transcriptional_repressor_C"/>
</dbReference>
<keyword evidence="12" id="KW-0464">Manganese</keyword>
<dbReference type="EMBL" id="JACHVB010000012">
    <property type="protein sequence ID" value="MBC2592961.1"/>
    <property type="molecule type" value="Genomic_DNA"/>
</dbReference>
<accession>A0A842HC22</accession>
<evidence type="ECO:0000256" key="4">
    <source>
        <dbReference type="ARBA" id="ARBA00022386"/>
    </source>
</evidence>
<keyword evidence="11" id="KW-0804">Transcription</keyword>
<dbReference type="InterPro" id="IPR050536">
    <property type="entry name" value="DtxR_MntR_Metal-Reg"/>
</dbReference>
<evidence type="ECO:0000256" key="8">
    <source>
        <dbReference type="ARBA" id="ARBA00023015"/>
    </source>
</evidence>
<name>A0A842HC22_9BACT</name>
<evidence type="ECO:0000256" key="6">
    <source>
        <dbReference type="ARBA" id="ARBA00022491"/>
    </source>
</evidence>
<evidence type="ECO:0000256" key="5">
    <source>
        <dbReference type="ARBA" id="ARBA00022490"/>
    </source>
</evidence>
<organism evidence="16 17">
    <name type="scientific">Ruficoccus amylovorans</name>
    <dbReference type="NCBI Taxonomy" id="1804625"/>
    <lineage>
        <taxon>Bacteria</taxon>
        <taxon>Pseudomonadati</taxon>
        <taxon>Verrucomicrobiota</taxon>
        <taxon>Opitutia</taxon>
        <taxon>Puniceicoccales</taxon>
        <taxon>Cerasicoccaceae</taxon>
        <taxon>Ruficoccus</taxon>
    </lineage>
</organism>
<dbReference type="Proteomes" id="UP000546464">
    <property type="component" value="Unassembled WGS sequence"/>
</dbReference>
<dbReference type="GO" id="GO:0003677">
    <property type="term" value="F:DNA binding"/>
    <property type="evidence" value="ECO:0007669"/>
    <property type="project" value="UniProtKB-KW"/>
</dbReference>
<dbReference type="SUPFAM" id="SSF46785">
    <property type="entry name" value="Winged helix' DNA-binding domain"/>
    <property type="match status" value="1"/>
</dbReference>
<dbReference type="Gene3D" id="1.10.60.10">
    <property type="entry name" value="Iron dependent repressor, metal binding and dimerisation domain"/>
    <property type="match status" value="1"/>
</dbReference>
<evidence type="ECO:0000256" key="13">
    <source>
        <dbReference type="ARBA" id="ARBA00025185"/>
    </source>
</evidence>
<dbReference type="SUPFAM" id="SSF47979">
    <property type="entry name" value="Iron-dependent repressor protein, dimerization domain"/>
    <property type="match status" value="1"/>
</dbReference>
<protein>
    <recommendedName>
        <fullName evidence="4">Transcriptional regulator MntR</fullName>
    </recommendedName>
    <alternativeName>
        <fullName evidence="14">Manganese transport regulator</fullName>
    </alternativeName>
</protein>
<comment type="function">
    <text evidence="13">In the presence of manganese, represses expression of mntH and mntS. Up-regulates expression of mntP.</text>
</comment>
<dbReference type="SMART" id="SM00899">
    <property type="entry name" value="FeoA"/>
    <property type="match status" value="1"/>
</dbReference>
<dbReference type="GO" id="GO:0003700">
    <property type="term" value="F:DNA-binding transcription factor activity"/>
    <property type="evidence" value="ECO:0007669"/>
    <property type="project" value="InterPro"/>
</dbReference>
<dbReference type="Pfam" id="PF04023">
    <property type="entry name" value="FeoA"/>
    <property type="match status" value="1"/>
</dbReference>